<dbReference type="PANTHER" id="PTHR40074">
    <property type="entry name" value="O-ACETYLTRANSFERASE WECH"/>
    <property type="match status" value="1"/>
</dbReference>
<dbReference type="GO" id="GO:0005886">
    <property type="term" value="C:plasma membrane"/>
    <property type="evidence" value="ECO:0007669"/>
    <property type="project" value="UniProtKB-SubCell"/>
</dbReference>
<proteinExistence type="inferred from homology"/>
<feature type="transmembrane region" description="Helical" evidence="7">
    <location>
        <begin position="210"/>
        <end position="227"/>
    </location>
</feature>
<evidence type="ECO:0000256" key="3">
    <source>
        <dbReference type="ARBA" id="ARBA00022475"/>
    </source>
</evidence>
<dbReference type="EMBL" id="QFGA01000002">
    <property type="protein sequence ID" value="TEB06065.1"/>
    <property type="molecule type" value="Genomic_DNA"/>
</dbReference>
<evidence type="ECO:0000256" key="5">
    <source>
        <dbReference type="ARBA" id="ARBA00022989"/>
    </source>
</evidence>
<comment type="similarity">
    <text evidence="2">Belongs to the acyltransferase 3 family.</text>
</comment>
<comment type="caution">
    <text evidence="9">The sequence shown here is derived from an EMBL/GenBank/DDBJ whole genome shotgun (WGS) entry which is preliminary data.</text>
</comment>
<keyword evidence="9" id="KW-0012">Acyltransferase</keyword>
<evidence type="ECO:0000256" key="4">
    <source>
        <dbReference type="ARBA" id="ARBA00022692"/>
    </source>
</evidence>
<keyword evidence="5 7" id="KW-1133">Transmembrane helix</keyword>
<feature type="transmembrane region" description="Helical" evidence="7">
    <location>
        <begin position="239"/>
        <end position="257"/>
    </location>
</feature>
<feature type="transmembrane region" description="Helical" evidence="7">
    <location>
        <begin position="343"/>
        <end position="362"/>
    </location>
</feature>
<name>A0A4Y7RAP5_9FIRM</name>
<dbReference type="RefSeq" id="WP_190258686.1">
    <property type="nucleotide sequence ID" value="NZ_QFGA01000002.1"/>
</dbReference>
<keyword evidence="3" id="KW-1003">Cell membrane</keyword>
<keyword evidence="4 7" id="KW-0812">Transmembrane</keyword>
<sequence>MTARRKERIDELDVLRGMAILSVILQHALGVFIRRPEIQFADAAMIGMLFNITKFAVPAFVFVTGAALVYNYYDNLDYPKFLWKRVKDILLPYLIWSIAYEIYSNGLPATNYLWLRGLAKDLLYGNAFYHLWFVVMIFQFYLVYPVFRSLFRKAPAILDSKLRFAAAVGLLAAIYTFIMWFSSSYIPSADLHAGSKAVQVIFIELRDRNFIYFFFYFMLGGIAGLILPRWREFVARSCIWNTYVLAALFIWIGFELMQGVSGGLVNLNYSTSLKPSMFFYTVSEIIFLYGVSMVIANSGSVIFKFFNLAGKYSYGIYLVHAFLLIYAVGMVDRFSLTSHHLLAGVYSFILCALGTIAVVMLISKIPGGKFLIGPIPGK</sequence>
<dbReference type="PANTHER" id="PTHR40074:SF2">
    <property type="entry name" value="O-ACETYLTRANSFERASE WECH"/>
    <property type="match status" value="1"/>
</dbReference>
<evidence type="ECO:0000256" key="7">
    <source>
        <dbReference type="SAM" id="Phobius"/>
    </source>
</evidence>
<keyword evidence="9" id="KW-0808">Transferase</keyword>
<evidence type="ECO:0000259" key="8">
    <source>
        <dbReference type="Pfam" id="PF01757"/>
    </source>
</evidence>
<gene>
    <name evidence="9" type="ORF">Psch_03107</name>
</gene>
<reference evidence="9 10" key="1">
    <citation type="journal article" date="2018" name="Environ. Microbiol.">
        <title>Novel energy conservation strategies and behaviour of Pelotomaculum schinkii driving syntrophic propionate catabolism.</title>
        <authorList>
            <person name="Hidalgo-Ahumada C.A.P."/>
            <person name="Nobu M.K."/>
            <person name="Narihiro T."/>
            <person name="Tamaki H."/>
            <person name="Liu W.T."/>
            <person name="Kamagata Y."/>
            <person name="Stams A.J.M."/>
            <person name="Imachi H."/>
            <person name="Sousa D.Z."/>
        </authorList>
    </citation>
    <scope>NUCLEOTIDE SEQUENCE [LARGE SCALE GENOMIC DNA]</scope>
    <source>
        <strain evidence="9 10">HH</strain>
    </source>
</reference>
<dbReference type="Proteomes" id="UP000298324">
    <property type="component" value="Unassembled WGS sequence"/>
</dbReference>
<feature type="transmembrane region" description="Helical" evidence="7">
    <location>
        <begin position="127"/>
        <end position="144"/>
    </location>
</feature>
<feature type="transmembrane region" description="Helical" evidence="7">
    <location>
        <begin position="12"/>
        <end position="33"/>
    </location>
</feature>
<dbReference type="InterPro" id="IPR002656">
    <property type="entry name" value="Acyl_transf_3_dom"/>
</dbReference>
<evidence type="ECO:0000256" key="1">
    <source>
        <dbReference type="ARBA" id="ARBA00004651"/>
    </source>
</evidence>
<evidence type="ECO:0000313" key="9">
    <source>
        <dbReference type="EMBL" id="TEB06065.1"/>
    </source>
</evidence>
<evidence type="ECO:0000256" key="2">
    <source>
        <dbReference type="ARBA" id="ARBA00007400"/>
    </source>
</evidence>
<dbReference type="GO" id="GO:0009246">
    <property type="term" value="P:enterobacterial common antigen biosynthetic process"/>
    <property type="evidence" value="ECO:0007669"/>
    <property type="project" value="TreeGrafter"/>
</dbReference>
<accession>A0A4Y7RAP5</accession>
<evidence type="ECO:0000313" key="10">
    <source>
        <dbReference type="Proteomes" id="UP000298324"/>
    </source>
</evidence>
<feature type="transmembrane region" description="Helical" evidence="7">
    <location>
        <begin position="277"/>
        <end position="302"/>
    </location>
</feature>
<feature type="transmembrane region" description="Helical" evidence="7">
    <location>
        <begin position="93"/>
        <end position="115"/>
    </location>
</feature>
<feature type="domain" description="Acyltransferase 3" evidence="8">
    <location>
        <begin position="10"/>
        <end position="363"/>
    </location>
</feature>
<evidence type="ECO:0000256" key="6">
    <source>
        <dbReference type="ARBA" id="ARBA00023136"/>
    </source>
</evidence>
<keyword evidence="6 7" id="KW-0472">Membrane</keyword>
<dbReference type="GO" id="GO:0016413">
    <property type="term" value="F:O-acetyltransferase activity"/>
    <property type="evidence" value="ECO:0007669"/>
    <property type="project" value="TreeGrafter"/>
</dbReference>
<feature type="transmembrane region" description="Helical" evidence="7">
    <location>
        <begin position="45"/>
        <end position="73"/>
    </location>
</feature>
<dbReference type="Pfam" id="PF01757">
    <property type="entry name" value="Acyl_transf_3"/>
    <property type="match status" value="1"/>
</dbReference>
<keyword evidence="10" id="KW-1185">Reference proteome</keyword>
<organism evidence="9 10">
    <name type="scientific">Pelotomaculum schinkii</name>
    <dbReference type="NCBI Taxonomy" id="78350"/>
    <lineage>
        <taxon>Bacteria</taxon>
        <taxon>Bacillati</taxon>
        <taxon>Bacillota</taxon>
        <taxon>Clostridia</taxon>
        <taxon>Eubacteriales</taxon>
        <taxon>Desulfotomaculaceae</taxon>
        <taxon>Pelotomaculum</taxon>
    </lineage>
</organism>
<comment type="subcellular location">
    <subcellularLocation>
        <location evidence="1">Cell membrane</location>
        <topology evidence="1">Multi-pass membrane protein</topology>
    </subcellularLocation>
</comment>
<feature type="transmembrane region" description="Helical" evidence="7">
    <location>
        <begin position="164"/>
        <end position="182"/>
    </location>
</feature>
<protein>
    <submittedName>
        <fullName evidence="9">Acyltransferase family protein</fullName>
    </submittedName>
</protein>
<dbReference type="AlphaFoldDB" id="A0A4Y7RAP5"/>
<feature type="transmembrane region" description="Helical" evidence="7">
    <location>
        <begin position="314"/>
        <end position="331"/>
    </location>
</feature>